<protein>
    <submittedName>
        <fullName evidence="3">DMT family transporter</fullName>
    </submittedName>
</protein>
<feature type="transmembrane region" description="Helical" evidence="1">
    <location>
        <begin position="128"/>
        <end position="147"/>
    </location>
</feature>
<feature type="domain" description="EamA" evidence="2">
    <location>
        <begin position="8"/>
        <end position="142"/>
    </location>
</feature>
<gene>
    <name evidence="3" type="ORF">JL811_01730</name>
</gene>
<evidence type="ECO:0000313" key="3">
    <source>
        <dbReference type="EMBL" id="MBL4915927.1"/>
    </source>
</evidence>
<feature type="transmembrane region" description="Helical" evidence="1">
    <location>
        <begin position="239"/>
        <end position="258"/>
    </location>
</feature>
<feature type="transmembrane region" description="Helical" evidence="1">
    <location>
        <begin position="98"/>
        <end position="116"/>
    </location>
</feature>
<dbReference type="GO" id="GO:0016020">
    <property type="term" value="C:membrane"/>
    <property type="evidence" value="ECO:0007669"/>
    <property type="project" value="InterPro"/>
</dbReference>
<dbReference type="Proteomes" id="UP000648908">
    <property type="component" value="Unassembled WGS sequence"/>
</dbReference>
<dbReference type="InterPro" id="IPR037185">
    <property type="entry name" value="EmrE-like"/>
</dbReference>
<evidence type="ECO:0000313" key="4">
    <source>
        <dbReference type="Proteomes" id="UP000648908"/>
    </source>
</evidence>
<feature type="transmembrane region" description="Helical" evidence="1">
    <location>
        <begin position="208"/>
        <end position="227"/>
    </location>
</feature>
<dbReference type="InterPro" id="IPR000620">
    <property type="entry name" value="EamA_dom"/>
</dbReference>
<keyword evidence="1" id="KW-0472">Membrane</keyword>
<feature type="transmembrane region" description="Helical" evidence="1">
    <location>
        <begin position="7"/>
        <end position="26"/>
    </location>
</feature>
<feature type="transmembrane region" description="Helical" evidence="1">
    <location>
        <begin position="32"/>
        <end position="53"/>
    </location>
</feature>
<comment type="caution">
    <text evidence="3">The sequence shown here is derived from an EMBL/GenBank/DDBJ whole genome shotgun (WGS) entry which is preliminary data.</text>
</comment>
<dbReference type="PANTHER" id="PTHR22911:SF103">
    <property type="entry name" value="BLR2811 PROTEIN"/>
    <property type="match status" value="1"/>
</dbReference>
<dbReference type="PANTHER" id="PTHR22911">
    <property type="entry name" value="ACYL-MALONYL CONDENSING ENZYME-RELATED"/>
    <property type="match status" value="1"/>
</dbReference>
<feature type="transmembrane region" description="Helical" evidence="1">
    <location>
        <begin position="264"/>
        <end position="282"/>
    </location>
</feature>
<feature type="transmembrane region" description="Helical" evidence="1">
    <location>
        <begin position="74"/>
        <end position="92"/>
    </location>
</feature>
<feature type="transmembrane region" description="Helical" evidence="1">
    <location>
        <begin position="153"/>
        <end position="173"/>
    </location>
</feature>
<dbReference type="EMBL" id="JAESVN010000001">
    <property type="protein sequence ID" value="MBL4915927.1"/>
    <property type="molecule type" value="Genomic_DNA"/>
</dbReference>
<dbReference type="Pfam" id="PF00892">
    <property type="entry name" value="EamA"/>
    <property type="match status" value="2"/>
</dbReference>
<sequence length="298" mass="33290">MTQQNTRLGIFLMIATVFVFSLQDAFARYLGFGYSVLMIIMVRYWFFLGFVMVQAALKREGFRAAIRTRHPWLHLARSVVLITEICLMVLAFSRIGLINSHAIFAVCPLLIAALAVPVLGEKVGWRRWLAIFAGMVGVWIILSPTSGVFTTDALLPLISALLFAVYSLLTRLATRDESAFVSFFWSGVMGAVMMTMVGLPFWEWMPPFDWLMLGIYSALALFAHYLLIRCYDVAEASAVQPFAYFQIFFIAVIGIAVYDEELRSNVVIGGGIVIAAGLFTVIRSRAKAQGKAQRVAQR</sequence>
<keyword evidence="1" id="KW-1133">Transmembrane helix</keyword>
<dbReference type="SUPFAM" id="SSF103481">
    <property type="entry name" value="Multidrug resistance efflux transporter EmrE"/>
    <property type="match status" value="2"/>
</dbReference>
<evidence type="ECO:0000256" key="1">
    <source>
        <dbReference type="SAM" id="Phobius"/>
    </source>
</evidence>
<keyword evidence="4" id="KW-1185">Reference proteome</keyword>
<feature type="domain" description="EamA" evidence="2">
    <location>
        <begin position="154"/>
        <end position="280"/>
    </location>
</feature>
<organism evidence="3 4">
    <name type="scientific">Szabonella alba</name>
    <dbReference type="NCBI Taxonomy" id="2804194"/>
    <lineage>
        <taxon>Bacteria</taxon>
        <taxon>Pseudomonadati</taxon>
        <taxon>Pseudomonadota</taxon>
        <taxon>Alphaproteobacteria</taxon>
        <taxon>Rhodobacterales</taxon>
        <taxon>Paracoccaceae</taxon>
        <taxon>Szabonella</taxon>
    </lineage>
</organism>
<accession>A0A8K0VAY7</accession>
<evidence type="ECO:0000259" key="2">
    <source>
        <dbReference type="Pfam" id="PF00892"/>
    </source>
</evidence>
<feature type="transmembrane region" description="Helical" evidence="1">
    <location>
        <begin position="180"/>
        <end position="202"/>
    </location>
</feature>
<keyword evidence="1" id="KW-0812">Transmembrane</keyword>
<proteinExistence type="predicted"/>
<name>A0A8K0VAY7_9RHOB</name>
<dbReference type="AlphaFoldDB" id="A0A8K0VAY7"/>
<reference evidence="3" key="1">
    <citation type="submission" date="2021-01" db="EMBL/GenBank/DDBJ databases">
        <title>Tabrizicola alba sp. nov. a motile alkaliphilic bacterium isolated from a soda lake.</title>
        <authorList>
            <person name="Szuroczki S."/>
            <person name="Abbaszade G."/>
            <person name="Schumann P."/>
            <person name="Toth E."/>
        </authorList>
    </citation>
    <scope>NUCLEOTIDE SEQUENCE</scope>
    <source>
        <strain evidence="3">DMG-N-6</strain>
    </source>
</reference>
<dbReference type="RefSeq" id="WP_202686551.1">
    <property type="nucleotide sequence ID" value="NZ_JAESVN010000001.1"/>
</dbReference>